<proteinExistence type="predicted"/>
<dbReference type="RefSeq" id="WP_368499020.1">
    <property type="nucleotide sequence ID" value="NZ_CP162511.1"/>
</dbReference>
<protein>
    <submittedName>
        <fullName evidence="2">ArsR/SmtB family transcription factor</fullName>
    </submittedName>
</protein>
<accession>A0AB39BJU4</accession>
<dbReference type="InterPro" id="IPR036390">
    <property type="entry name" value="WH_DNA-bd_sf"/>
</dbReference>
<dbReference type="Gene3D" id="1.10.10.10">
    <property type="entry name" value="Winged helix-like DNA-binding domain superfamily/Winged helix DNA-binding domain"/>
    <property type="match status" value="1"/>
</dbReference>
<dbReference type="Pfam" id="PF12840">
    <property type="entry name" value="HTH_20"/>
    <property type="match status" value="1"/>
</dbReference>
<evidence type="ECO:0000259" key="1">
    <source>
        <dbReference type="SMART" id="SM00418"/>
    </source>
</evidence>
<evidence type="ECO:0000313" key="2">
    <source>
        <dbReference type="EMBL" id="XDI06641.1"/>
    </source>
</evidence>
<dbReference type="CDD" id="cd00090">
    <property type="entry name" value="HTH_ARSR"/>
    <property type="match status" value="1"/>
</dbReference>
<dbReference type="GO" id="GO:0003700">
    <property type="term" value="F:DNA-binding transcription factor activity"/>
    <property type="evidence" value="ECO:0007669"/>
    <property type="project" value="InterPro"/>
</dbReference>
<dbReference type="SUPFAM" id="SSF46785">
    <property type="entry name" value="Winged helix' DNA-binding domain"/>
    <property type="match status" value="1"/>
</dbReference>
<dbReference type="AlphaFoldDB" id="A0AB39BJU4"/>
<gene>
    <name evidence="2" type="ORF">ABFY20_05945</name>
</gene>
<dbReference type="InterPro" id="IPR011991">
    <property type="entry name" value="ArsR-like_HTH"/>
</dbReference>
<sequence length="191" mass="21027">MDEYTGVELDARAVKVLAHPLRSRLLGRLRVAGPATATELAALLDTNTGATSYHLRALEEVGLVVDTGEGTGRRRLWRAASDFHSWVNSGFADDENARTALGWLQRDYVRQFAARAERWLDVSESWPAEWVDALGLSDSFVEVTPAQAVELRDELDALLARFRQAGAGHPDARRIHVTVQSSPLDLTPPDA</sequence>
<dbReference type="InterPro" id="IPR036388">
    <property type="entry name" value="WH-like_DNA-bd_sf"/>
</dbReference>
<name>A0AB39BJU4_9MICO</name>
<reference evidence="2" key="1">
    <citation type="submission" date="2024-05" db="EMBL/GenBank/DDBJ databases">
        <title>Herbiconiux sp. A18JL235.</title>
        <authorList>
            <person name="Zhang G."/>
        </authorList>
    </citation>
    <scope>NUCLEOTIDE SEQUENCE</scope>
    <source>
        <strain evidence="2">A18JL235</strain>
    </source>
</reference>
<dbReference type="InterPro" id="IPR001845">
    <property type="entry name" value="HTH_ArsR_DNA-bd_dom"/>
</dbReference>
<dbReference type="EMBL" id="CP162511">
    <property type="protein sequence ID" value="XDI06641.1"/>
    <property type="molecule type" value="Genomic_DNA"/>
</dbReference>
<organism evidence="2">
    <name type="scientific">Herbiconiux sp. A18JL235</name>
    <dbReference type="NCBI Taxonomy" id="3152363"/>
    <lineage>
        <taxon>Bacteria</taxon>
        <taxon>Bacillati</taxon>
        <taxon>Actinomycetota</taxon>
        <taxon>Actinomycetes</taxon>
        <taxon>Micrococcales</taxon>
        <taxon>Microbacteriaceae</taxon>
        <taxon>Herbiconiux</taxon>
    </lineage>
</organism>
<feature type="domain" description="HTH arsR-type" evidence="1">
    <location>
        <begin position="12"/>
        <end position="92"/>
    </location>
</feature>
<dbReference type="SMART" id="SM00418">
    <property type="entry name" value="HTH_ARSR"/>
    <property type="match status" value="1"/>
</dbReference>